<reference evidence="2" key="2">
    <citation type="submission" date="2023-06" db="EMBL/GenBank/DDBJ databases">
        <authorList>
            <consortium name="Lawrence Berkeley National Laboratory"/>
            <person name="Haridas S."/>
            <person name="Hensen N."/>
            <person name="Bonometti L."/>
            <person name="Westerberg I."/>
            <person name="Brannstrom I.O."/>
            <person name="Guillou S."/>
            <person name="Cros-Aarteil S."/>
            <person name="Calhoun S."/>
            <person name="Kuo A."/>
            <person name="Mondo S."/>
            <person name="Pangilinan J."/>
            <person name="Riley R."/>
            <person name="Labutti K."/>
            <person name="Andreopoulos B."/>
            <person name="Lipzen A."/>
            <person name="Chen C."/>
            <person name="Yanf M."/>
            <person name="Daum C."/>
            <person name="Ng V."/>
            <person name="Clum A."/>
            <person name="Steindorff A."/>
            <person name="Ohm R."/>
            <person name="Martin F."/>
            <person name="Silar P."/>
            <person name="Natvig D."/>
            <person name="Lalanne C."/>
            <person name="Gautier V."/>
            <person name="Ament-Velasquez S.L."/>
            <person name="Kruys A."/>
            <person name="Hutchinson M.I."/>
            <person name="Powell A.J."/>
            <person name="Barry K."/>
            <person name="Miller A.N."/>
            <person name="Grigoriev I.V."/>
            <person name="Debuchy R."/>
            <person name="Gladieux P."/>
            <person name="Thoren M.H."/>
            <person name="Johannesson H."/>
        </authorList>
    </citation>
    <scope>NUCLEOTIDE SEQUENCE</scope>
    <source>
        <strain evidence="2">CBS 118394</strain>
    </source>
</reference>
<evidence type="ECO:0000313" key="2">
    <source>
        <dbReference type="EMBL" id="KAK3325678.1"/>
    </source>
</evidence>
<feature type="compositionally biased region" description="Polar residues" evidence="1">
    <location>
        <begin position="7"/>
        <end position="18"/>
    </location>
</feature>
<reference evidence="2" key="1">
    <citation type="journal article" date="2023" name="Mol. Phylogenet. Evol.">
        <title>Genome-scale phylogeny and comparative genomics of the fungal order Sordariales.</title>
        <authorList>
            <person name="Hensen N."/>
            <person name="Bonometti L."/>
            <person name="Westerberg I."/>
            <person name="Brannstrom I.O."/>
            <person name="Guillou S."/>
            <person name="Cros-Aarteil S."/>
            <person name="Calhoun S."/>
            <person name="Haridas S."/>
            <person name="Kuo A."/>
            <person name="Mondo S."/>
            <person name="Pangilinan J."/>
            <person name="Riley R."/>
            <person name="LaButti K."/>
            <person name="Andreopoulos B."/>
            <person name="Lipzen A."/>
            <person name="Chen C."/>
            <person name="Yan M."/>
            <person name="Daum C."/>
            <person name="Ng V."/>
            <person name="Clum A."/>
            <person name="Steindorff A."/>
            <person name="Ohm R.A."/>
            <person name="Martin F."/>
            <person name="Silar P."/>
            <person name="Natvig D.O."/>
            <person name="Lalanne C."/>
            <person name="Gautier V."/>
            <person name="Ament-Velasquez S.L."/>
            <person name="Kruys A."/>
            <person name="Hutchinson M.I."/>
            <person name="Powell A.J."/>
            <person name="Barry K."/>
            <person name="Miller A.N."/>
            <person name="Grigoriev I.V."/>
            <person name="Debuchy R."/>
            <person name="Gladieux P."/>
            <person name="Hiltunen Thoren M."/>
            <person name="Johannesson H."/>
        </authorList>
    </citation>
    <scope>NUCLEOTIDE SEQUENCE</scope>
    <source>
        <strain evidence="2">CBS 118394</strain>
    </source>
</reference>
<organism evidence="2 3">
    <name type="scientific">Apodospora peruviana</name>
    <dbReference type="NCBI Taxonomy" id="516989"/>
    <lineage>
        <taxon>Eukaryota</taxon>
        <taxon>Fungi</taxon>
        <taxon>Dikarya</taxon>
        <taxon>Ascomycota</taxon>
        <taxon>Pezizomycotina</taxon>
        <taxon>Sordariomycetes</taxon>
        <taxon>Sordariomycetidae</taxon>
        <taxon>Sordariales</taxon>
        <taxon>Lasiosphaeriaceae</taxon>
        <taxon>Apodospora</taxon>
    </lineage>
</organism>
<evidence type="ECO:0000256" key="1">
    <source>
        <dbReference type="SAM" id="MobiDB-lite"/>
    </source>
</evidence>
<proteinExistence type="predicted"/>
<accession>A0AAE0II59</accession>
<dbReference type="AlphaFoldDB" id="A0AAE0II59"/>
<protein>
    <recommendedName>
        <fullName evidence="4">Ilp is an apoptosis inhibitor</fullName>
    </recommendedName>
</protein>
<dbReference type="PANTHER" id="PTHR42087:SF1">
    <property type="entry name" value="ILP IS AN APOPTOSIS INHIBITOR"/>
    <property type="match status" value="1"/>
</dbReference>
<sequence>MAYGRSSGPSFQQEQVNLRSPPGVEHKRAKVNLAPRDTQPFLDAQFDIFDWHPAFQSCVRYFLDHAQYNGPVQALAAYINIQLPFQKPANPVLSSRAAGSPPGSGGGGVPVMTTGRGGFATASARPAGGGGGGGVPFVTITLLPYLRRLIATGFDFPAVLHGFFGDDWLEGIGPLHEQERRNYLFAAKSASWLKVKESYDMGDEQVVPFLKPLQNVSEKEIQGAETTWSEWLAMQDWMLGPRAPEGAAGAAARATGGGGGARGGGSGRQGHGHHGGQRFKMEED</sequence>
<feature type="region of interest" description="Disordered" evidence="1">
    <location>
        <begin position="1"/>
        <end position="25"/>
    </location>
</feature>
<dbReference type="PANTHER" id="PTHR42087">
    <property type="entry name" value="ILP IS AN APOPTOSIS INHIBITOR"/>
    <property type="match status" value="1"/>
</dbReference>
<dbReference type="EMBL" id="JAUEDM010000002">
    <property type="protein sequence ID" value="KAK3325678.1"/>
    <property type="molecule type" value="Genomic_DNA"/>
</dbReference>
<keyword evidence="3" id="KW-1185">Reference proteome</keyword>
<feature type="compositionally biased region" description="Gly residues" evidence="1">
    <location>
        <begin position="255"/>
        <end position="269"/>
    </location>
</feature>
<dbReference type="InterPro" id="IPR053267">
    <property type="entry name" value="Verrucosidin_biosynth-assoc"/>
</dbReference>
<feature type="region of interest" description="Disordered" evidence="1">
    <location>
        <begin position="243"/>
        <end position="284"/>
    </location>
</feature>
<name>A0AAE0II59_9PEZI</name>
<evidence type="ECO:0000313" key="3">
    <source>
        <dbReference type="Proteomes" id="UP001283341"/>
    </source>
</evidence>
<dbReference type="Proteomes" id="UP001283341">
    <property type="component" value="Unassembled WGS sequence"/>
</dbReference>
<gene>
    <name evidence="2" type="ORF">B0H66DRAFT_134757</name>
</gene>
<feature type="region of interest" description="Disordered" evidence="1">
    <location>
        <begin position="93"/>
        <end position="112"/>
    </location>
</feature>
<comment type="caution">
    <text evidence="2">The sequence shown here is derived from an EMBL/GenBank/DDBJ whole genome shotgun (WGS) entry which is preliminary data.</text>
</comment>
<evidence type="ECO:0008006" key="4">
    <source>
        <dbReference type="Google" id="ProtNLM"/>
    </source>
</evidence>